<dbReference type="AlphaFoldDB" id="A0A6J6VPI4"/>
<dbReference type="EMBL" id="CAFAAB010000002">
    <property type="protein sequence ID" value="CAB4773329.1"/>
    <property type="molecule type" value="Genomic_DNA"/>
</dbReference>
<dbReference type="PANTHER" id="PTHR42993">
    <property type="entry name" value="MAOC-LIKE DEHYDRATASE DOMAIN-CONTAINING PROTEIN"/>
    <property type="match status" value="1"/>
</dbReference>
<sequence>MATHVESMDAYKALVGTHLGYSDYMTVTQEQVNLFADATGDHQWIHVDPERAKSSPFGGPIAHGYLTLSLIPVLMGQVVRVDGVTMGVNYGTNKVRFPAPVPVGSEIRLGASVAVVEEIAGGIQVALDVTIEVKDAPKPSCVAQVVFRYYK</sequence>
<dbReference type="PANTHER" id="PTHR42993:SF1">
    <property type="entry name" value="MAOC-LIKE DEHYDRATASE DOMAIN-CONTAINING PROTEIN"/>
    <property type="match status" value="1"/>
</dbReference>
<evidence type="ECO:0000313" key="2">
    <source>
        <dbReference type="EMBL" id="CAB4773329.1"/>
    </source>
</evidence>
<dbReference type="Gene3D" id="3.10.129.10">
    <property type="entry name" value="Hotdog Thioesterase"/>
    <property type="match status" value="1"/>
</dbReference>
<dbReference type="CDD" id="cd03450">
    <property type="entry name" value="NodN"/>
    <property type="match status" value="1"/>
</dbReference>
<gene>
    <name evidence="2" type="ORF">UFOPK2958_00045</name>
</gene>
<dbReference type="Pfam" id="PF01575">
    <property type="entry name" value="MaoC_dehydratas"/>
    <property type="match status" value="1"/>
</dbReference>
<evidence type="ECO:0000259" key="1">
    <source>
        <dbReference type="Pfam" id="PF01575"/>
    </source>
</evidence>
<organism evidence="2">
    <name type="scientific">freshwater metagenome</name>
    <dbReference type="NCBI Taxonomy" id="449393"/>
    <lineage>
        <taxon>unclassified sequences</taxon>
        <taxon>metagenomes</taxon>
        <taxon>ecological metagenomes</taxon>
    </lineage>
</organism>
<name>A0A6J6VPI4_9ZZZZ</name>
<reference evidence="2" key="1">
    <citation type="submission" date="2020-05" db="EMBL/GenBank/DDBJ databases">
        <authorList>
            <person name="Chiriac C."/>
            <person name="Salcher M."/>
            <person name="Ghai R."/>
            <person name="Kavagutti S V."/>
        </authorList>
    </citation>
    <scope>NUCLEOTIDE SEQUENCE</scope>
</reference>
<dbReference type="InterPro" id="IPR039375">
    <property type="entry name" value="NodN-like"/>
</dbReference>
<dbReference type="InterPro" id="IPR002539">
    <property type="entry name" value="MaoC-like_dom"/>
</dbReference>
<protein>
    <submittedName>
        <fullName evidence="2">Unannotated protein</fullName>
    </submittedName>
</protein>
<accession>A0A6J6VPI4</accession>
<dbReference type="InterPro" id="IPR029069">
    <property type="entry name" value="HotDog_dom_sf"/>
</dbReference>
<dbReference type="SUPFAM" id="SSF54637">
    <property type="entry name" value="Thioesterase/thiol ester dehydrase-isomerase"/>
    <property type="match status" value="1"/>
</dbReference>
<feature type="domain" description="MaoC-like" evidence="1">
    <location>
        <begin position="15"/>
        <end position="129"/>
    </location>
</feature>
<proteinExistence type="predicted"/>